<keyword evidence="1" id="KW-0519">Myristate</keyword>
<keyword evidence="3" id="KW-0067">ATP-binding</keyword>
<dbReference type="GO" id="GO:0005524">
    <property type="term" value="F:ATP binding"/>
    <property type="evidence" value="ECO:0007669"/>
    <property type="project" value="UniProtKB-KW"/>
</dbReference>
<dbReference type="Ensembl" id="ENSHHUT00000030519.1">
    <property type="protein sequence ID" value="ENSHHUP00000029300.1"/>
    <property type="gene ID" value="ENSHHUG00000018691.1"/>
</dbReference>
<sequence>MFGVTLWEMFTHGQEPWLGLNGSQILHKVDVEGERLVKPEDCPQDVYNVMLQTWSPQPDDRPTFTALRDFLLEVGTRLGMRRFTHNPQSRQLYPRCGRAGLGLGDHISRIVWDSPIFWPLCPATKQSCPYIYQQIQTPLI</sequence>
<dbReference type="PANTHER" id="PTHR24418">
    <property type="entry name" value="TYROSINE-PROTEIN KINASE"/>
    <property type="match status" value="1"/>
</dbReference>
<dbReference type="Pfam" id="PF07714">
    <property type="entry name" value="PK_Tyr_Ser-Thr"/>
    <property type="match status" value="1"/>
</dbReference>
<protein>
    <recommendedName>
        <fullName evidence="4">Serine-threonine/tyrosine-protein kinase catalytic domain-containing protein</fullName>
    </recommendedName>
</protein>
<reference evidence="6" key="1">
    <citation type="submission" date="2018-06" db="EMBL/GenBank/DDBJ databases">
        <title>Genome assembly of Danube salmon.</title>
        <authorList>
            <person name="Macqueen D.J."/>
            <person name="Gundappa M.K."/>
        </authorList>
    </citation>
    <scope>NUCLEOTIDE SEQUENCE [LARGE SCALE GENOMIC DNA]</scope>
</reference>
<evidence type="ECO:0000313" key="6">
    <source>
        <dbReference type="Proteomes" id="UP000314982"/>
    </source>
</evidence>
<dbReference type="STRING" id="62062.ENSHHUP00000029300"/>
<evidence type="ECO:0000259" key="4">
    <source>
        <dbReference type="Pfam" id="PF07714"/>
    </source>
</evidence>
<feature type="domain" description="Serine-threonine/tyrosine-protein kinase catalytic" evidence="4">
    <location>
        <begin position="1"/>
        <end position="70"/>
    </location>
</feature>
<reference evidence="5" key="2">
    <citation type="submission" date="2025-08" db="UniProtKB">
        <authorList>
            <consortium name="Ensembl"/>
        </authorList>
    </citation>
    <scope>IDENTIFICATION</scope>
</reference>
<dbReference type="GeneTree" id="ENSGT00940000160853"/>
<keyword evidence="1" id="KW-0449">Lipoprotein</keyword>
<dbReference type="AlphaFoldDB" id="A0A4W5LWH9"/>
<evidence type="ECO:0000256" key="1">
    <source>
        <dbReference type="ARBA" id="ARBA00022707"/>
    </source>
</evidence>
<dbReference type="InterPro" id="IPR050198">
    <property type="entry name" value="Non-receptor_tyrosine_kinases"/>
</dbReference>
<dbReference type="Proteomes" id="UP000314982">
    <property type="component" value="Unassembled WGS sequence"/>
</dbReference>
<evidence type="ECO:0000313" key="5">
    <source>
        <dbReference type="Ensembl" id="ENSHHUP00000029300.1"/>
    </source>
</evidence>
<name>A0A4W5LWH9_9TELE</name>
<keyword evidence="2" id="KW-0547">Nucleotide-binding</keyword>
<evidence type="ECO:0000256" key="2">
    <source>
        <dbReference type="ARBA" id="ARBA00022741"/>
    </source>
</evidence>
<organism evidence="5 6">
    <name type="scientific">Hucho hucho</name>
    <name type="common">huchen</name>
    <dbReference type="NCBI Taxonomy" id="62062"/>
    <lineage>
        <taxon>Eukaryota</taxon>
        <taxon>Metazoa</taxon>
        <taxon>Chordata</taxon>
        <taxon>Craniata</taxon>
        <taxon>Vertebrata</taxon>
        <taxon>Euteleostomi</taxon>
        <taxon>Actinopterygii</taxon>
        <taxon>Neopterygii</taxon>
        <taxon>Teleostei</taxon>
        <taxon>Protacanthopterygii</taxon>
        <taxon>Salmoniformes</taxon>
        <taxon>Salmonidae</taxon>
        <taxon>Salmoninae</taxon>
        <taxon>Hucho</taxon>
    </lineage>
</organism>
<dbReference type="InterPro" id="IPR011009">
    <property type="entry name" value="Kinase-like_dom_sf"/>
</dbReference>
<dbReference type="InterPro" id="IPR001245">
    <property type="entry name" value="Ser-Thr/Tyr_kinase_cat_dom"/>
</dbReference>
<evidence type="ECO:0000256" key="3">
    <source>
        <dbReference type="ARBA" id="ARBA00022840"/>
    </source>
</evidence>
<dbReference type="SUPFAM" id="SSF56112">
    <property type="entry name" value="Protein kinase-like (PK-like)"/>
    <property type="match status" value="1"/>
</dbReference>
<keyword evidence="6" id="KW-1185">Reference proteome</keyword>
<dbReference type="GO" id="GO:0004672">
    <property type="term" value="F:protein kinase activity"/>
    <property type="evidence" value="ECO:0007669"/>
    <property type="project" value="InterPro"/>
</dbReference>
<dbReference type="Gene3D" id="1.10.510.10">
    <property type="entry name" value="Transferase(Phosphotransferase) domain 1"/>
    <property type="match status" value="1"/>
</dbReference>
<proteinExistence type="predicted"/>
<accession>A0A4W5LWH9</accession>
<reference evidence="5" key="3">
    <citation type="submission" date="2025-09" db="UniProtKB">
        <authorList>
            <consortium name="Ensembl"/>
        </authorList>
    </citation>
    <scope>IDENTIFICATION</scope>
</reference>